<dbReference type="RefSeq" id="WP_127742204.1">
    <property type="nucleotide sequence ID" value="NZ_SACN01000001.1"/>
</dbReference>
<dbReference type="InterPro" id="IPR036188">
    <property type="entry name" value="FAD/NAD-bd_sf"/>
</dbReference>
<dbReference type="EMBL" id="SACN01000001">
    <property type="protein sequence ID" value="RVT93516.1"/>
    <property type="molecule type" value="Genomic_DNA"/>
</dbReference>
<dbReference type="PANTHER" id="PTHR13847">
    <property type="entry name" value="SARCOSINE DEHYDROGENASE-RELATED"/>
    <property type="match status" value="1"/>
</dbReference>
<dbReference type="OrthoDB" id="9805337at2"/>
<feature type="domain" description="FAD dependent oxidoreductase" evidence="2">
    <location>
        <begin position="4"/>
        <end position="347"/>
    </location>
</feature>
<accession>A0A437M7I9</accession>
<reference evidence="3 4" key="1">
    <citation type="submission" date="2019-01" db="EMBL/GenBank/DDBJ databases">
        <authorList>
            <person name="Chen W.-M."/>
        </authorList>
    </citation>
    <scope>NUCLEOTIDE SEQUENCE [LARGE SCALE GENOMIC DNA]</scope>
    <source>
        <strain evidence="3 4">CCP-7</strain>
    </source>
</reference>
<keyword evidence="1" id="KW-0560">Oxidoreductase</keyword>
<comment type="caution">
    <text evidence="3">The sequence shown here is derived from an EMBL/GenBank/DDBJ whole genome shotgun (WGS) entry which is preliminary data.</text>
</comment>
<keyword evidence="4" id="KW-1185">Reference proteome</keyword>
<name>A0A437M7I9_9SPHN</name>
<dbReference type="GO" id="GO:0016491">
    <property type="term" value="F:oxidoreductase activity"/>
    <property type="evidence" value="ECO:0007669"/>
    <property type="project" value="UniProtKB-KW"/>
</dbReference>
<gene>
    <name evidence="3" type="ORF">EOD43_06495</name>
</gene>
<dbReference type="InterPro" id="IPR006076">
    <property type="entry name" value="FAD-dep_OxRdtase"/>
</dbReference>
<dbReference type="SUPFAM" id="SSF51905">
    <property type="entry name" value="FAD/NAD(P)-binding domain"/>
    <property type="match status" value="1"/>
</dbReference>
<evidence type="ECO:0000313" key="4">
    <source>
        <dbReference type="Proteomes" id="UP000282971"/>
    </source>
</evidence>
<dbReference type="AlphaFoldDB" id="A0A437M7I9"/>
<dbReference type="Pfam" id="PF01266">
    <property type="entry name" value="DAO"/>
    <property type="match status" value="1"/>
</dbReference>
<dbReference type="Gene3D" id="3.30.9.10">
    <property type="entry name" value="D-Amino Acid Oxidase, subunit A, domain 2"/>
    <property type="match status" value="1"/>
</dbReference>
<dbReference type="Proteomes" id="UP000282971">
    <property type="component" value="Unassembled WGS sequence"/>
</dbReference>
<proteinExistence type="predicted"/>
<evidence type="ECO:0000256" key="1">
    <source>
        <dbReference type="ARBA" id="ARBA00023002"/>
    </source>
</evidence>
<dbReference type="SUPFAM" id="SSF54373">
    <property type="entry name" value="FAD-linked reductases, C-terminal domain"/>
    <property type="match status" value="1"/>
</dbReference>
<evidence type="ECO:0000313" key="3">
    <source>
        <dbReference type="EMBL" id="RVT93516.1"/>
    </source>
</evidence>
<protein>
    <submittedName>
        <fullName evidence="3">FAD-binding oxidoreductase</fullName>
    </submittedName>
</protein>
<organism evidence="3 4">
    <name type="scientific">Sphingomonas crocodyli</name>
    <dbReference type="NCBI Taxonomy" id="1979270"/>
    <lineage>
        <taxon>Bacteria</taxon>
        <taxon>Pseudomonadati</taxon>
        <taxon>Pseudomonadota</taxon>
        <taxon>Alphaproteobacteria</taxon>
        <taxon>Sphingomonadales</taxon>
        <taxon>Sphingomonadaceae</taxon>
        <taxon>Sphingomonas</taxon>
    </lineage>
</organism>
<dbReference type="PANTHER" id="PTHR13847:SF287">
    <property type="entry name" value="FAD-DEPENDENT OXIDOREDUCTASE DOMAIN-CONTAINING PROTEIN 1"/>
    <property type="match status" value="1"/>
</dbReference>
<evidence type="ECO:0000259" key="2">
    <source>
        <dbReference type="Pfam" id="PF01266"/>
    </source>
</evidence>
<dbReference type="Gene3D" id="3.50.50.60">
    <property type="entry name" value="FAD/NAD(P)-binding domain"/>
    <property type="match status" value="1"/>
</dbReference>
<sequence>MDADIVIIGAGTVGSAIAYGLTRIGQNVLVLDGEDRDFRAATANFGLVWQHGKGDGMPGYHAWTSHSVDLWRDFCTELEELSSTDLQYEHDGGVALCLGETEFEQRRSALLRLHNQLSGTKADWEMIDRSQLQSLFPKVRLGDEVVGASFGRRDGHANPLRLLSALHMGIVRNGGRIRGGSPVRSIRSDMRGGFVVQTASERFSAARIVLAAGLGTKALASQVGLDIPVRPQRGQILVTERLQPLLPLPSFDARQTREGTVMMGSTTEETGFDASTTTSAAAAITSRVLRQFPQLGDAKLVRHWSGLRIMTPDHYPIYSESETHPGAFVAQCHSGVTLAAVHALPLAQAIAAGRLPASLDIFHQRRFDVPQAA</sequence>
<dbReference type="GO" id="GO:0005737">
    <property type="term" value="C:cytoplasm"/>
    <property type="evidence" value="ECO:0007669"/>
    <property type="project" value="TreeGrafter"/>
</dbReference>